<accession>A0AA96G8S1</accession>
<dbReference type="EMBL" id="CP116967">
    <property type="protein sequence ID" value="WNM56867.1"/>
    <property type="molecule type" value="Genomic_DNA"/>
</dbReference>
<dbReference type="AlphaFoldDB" id="A0AA96G8S1"/>
<reference evidence="2 3" key="1">
    <citation type="submission" date="2023-01" db="EMBL/GenBank/DDBJ databases">
        <title>Cultivation and genomic characterization of new, ubiquitous marine nitrite-oxidizing bacteria from the Nitrospirales.</title>
        <authorList>
            <person name="Mueller A.J."/>
            <person name="Daebeler A."/>
            <person name="Herbold C.W."/>
            <person name="Kirkegaard R.H."/>
            <person name="Daims H."/>
        </authorList>
    </citation>
    <scope>NUCLEOTIDE SEQUENCE [LARGE SCALE GENOMIC DNA]</scope>
    <source>
        <strain evidence="2 3">VA</strain>
    </source>
</reference>
<sequence length="256" mass="28916">MVCLTGDVHQRSYRGTDTPFSSQTEVALAAKYCDIAGKYGVKVSLFFTGKACEEEPDTVKILSGLRHCEIGGHTFAAFRDPLSRLFKKVYGTPWGTTAHQLRDIQRTIGSIQQVTGHRIQTWRNHSYIRTADTDRLLESCGIHVVSDEVSDLKISPEWVRPGYRSVPMNVLPDHEHVLHGKYQHGKTKPERLAHRMPITEWADRVKASIRRICEQGGTATVLAHPMCMDVADGMVVFEDLCQYFQPYGTVWLSEVQ</sequence>
<dbReference type="SUPFAM" id="SSF88713">
    <property type="entry name" value="Glycoside hydrolase/deacetylase"/>
    <property type="match status" value="1"/>
</dbReference>
<evidence type="ECO:0000313" key="2">
    <source>
        <dbReference type="EMBL" id="WNM56867.1"/>
    </source>
</evidence>
<proteinExistence type="predicted"/>
<dbReference type="GO" id="GO:0005975">
    <property type="term" value="P:carbohydrate metabolic process"/>
    <property type="evidence" value="ECO:0007669"/>
    <property type="project" value="InterPro"/>
</dbReference>
<protein>
    <submittedName>
        <fullName evidence="2">Polysaccharide deacetylase family protein</fullName>
    </submittedName>
</protein>
<dbReference type="Pfam" id="PF01522">
    <property type="entry name" value="Polysacc_deac_1"/>
    <property type="match status" value="1"/>
</dbReference>
<dbReference type="Proteomes" id="UP001302719">
    <property type="component" value="Chromosome"/>
</dbReference>
<feature type="domain" description="NodB homology" evidence="1">
    <location>
        <begin position="29"/>
        <end position="144"/>
    </location>
</feature>
<dbReference type="RefSeq" id="WP_312640721.1">
    <property type="nucleotide sequence ID" value="NZ_CP116967.1"/>
</dbReference>
<organism evidence="2 3">
    <name type="scientific">Candidatus Nitrospira allomarina</name>
    <dbReference type="NCBI Taxonomy" id="3020900"/>
    <lineage>
        <taxon>Bacteria</taxon>
        <taxon>Pseudomonadati</taxon>
        <taxon>Nitrospirota</taxon>
        <taxon>Nitrospiria</taxon>
        <taxon>Nitrospirales</taxon>
        <taxon>Nitrospiraceae</taxon>
        <taxon>Nitrospira</taxon>
    </lineage>
</organism>
<dbReference type="KEGG" id="nall:PP769_12865"/>
<dbReference type="Gene3D" id="3.20.20.370">
    <property type="entry name" value="Glycoside hydrolase/deacetylase"/>
    <property type="match status" value="1"/>
</dbReference>
<dbReference type="InterPro" id="IPR002509">
    <property type="entry name" value="NODB_dom"/>
</dbReference>
<evidence type="ECO:0000313" key="3">
    <source>
        <dbReference type="Proteomes" id="UP001302719"/>
    </source>
</evidence>
<dbReference type="GO" id="GO:0016810">
    <property type="term" value="F:hydrolase activity, acting on carbon-nitrogen (but not peptide) bonds"/>
    <property type="evidence" value="ECO:0007669"/>
    <property type="project" value="InterPro"/>
</dbReference>
<keyword evidence="3" id="KW-1185">Reference proteome</keyword>
<gene>
    <name evidence="2" type="ORF">PP769_12865</name>
</gene>
<name>A0AA96G8S1_9BACT</name>
<evidence type="ECO:0000259" key="1">
    <source>
        <dbReference type="Pfam" id="PF01522"/>
    </source>
</evidence>
<dbReference type="InterPro" id="IPR011330">
    <property type="entry name" value="Glyco_hydro/deAcase_b/a-brl"/>
</dbReference>